<evidence type="ECO:0000313" key="3">
    <source>
        <dbReference type="Proteomes" id="UP000471364"/>
    </source>
</evidence>
<dbReference type="EMBL" id="WAAR01000034">
    <property type="protein sequence ID" value="KAB1116854.1"/>
    <property type="molecule type" value="Genomic_DNA"/>
</dbReference>
<accession>A0ABQ6UJT5</accession>
<proteinExistence type="predicted"/>
<organism evidence="2 3">
    <name type="scientific">Micromonospora aurantiaca</name>
    <name type="common">nom. illeg.</name>
    <dbReference type="NCBI Taxonomy" id="47850"/>
    <lineage>
        <taxon>Bacteria</taxon>
        <taxon>Bacillati</taxon>
        <taxon>Actinomycetota</taxon>
        <taxon>Actinomycetes</taxon>
        <taxon>Micromonosporales</taxon>
        <taxon>Micromonosporaceae</taxon>
        <taxon>Micromonospora</taxon>
    </lineage>
</organism>
<gene>
    <name evidence="2" type="ORF">F6X54_10250</name>
</gene>
<dbReference type="InterPro" id="IPR049244">
    <property type="entry name" value="DUF6879"/>
</dbReference>
<dbReference type="Pfam" id="PF21806">
    <property type="entry name" value="DUF6879"/>
    <property type="match status" value="1"/>
</dbReference>
<evidence type="ECO:0000313" key="2">
    <source>
        <dbReference type="EMBL" id="KAB1116854.1"/>
    </source>
</evidence>
<evidence type="ECO:0000259" key="1">
    <source>
        <dbReference type="Pfam" id="PF21806"/>
    </source>
</evidence>
<reference evidence="2 3" key="1">
    <citation type="submission" date="2019-09" db="EMBL/GenBank/DDBJ databases">
        <title>High taxonomic diversity of Micromonospora strains isolated from Medicago sativa nodules in different geographical locations.</title>
        <authorList>
            <person name="Martinez-Hidalgo P."/>
            <person name="Flores-Felix J.D."/>
            <person name="Velazquez E."/>
            <person name="Brau L."/>
            <person name="Trujillo M.E."/>
            <person name="Martinez-Molina E."/>
        </authorList>
    </citation>
    <scope>NUCLEOTIDE SEQUENCE [LARGE SCALE GENOMIC DNA]</scope>
    <source>
        <strain evidence="2 3">ALFB5</strain>
    </source>
</reference>
<name>A0ABQ6UJT5_9ACTN</name>
<dbReference type="RefSeq" id="WP_151012407.1">
    <property type="nucleotide sequence ID" value="NZ_JBNJLV010000001.1"/>
</dbReference>
<feature type="domain" description="DUF6879" evidence="1">
    <location>
        <begin position="8"/>
        <end position="170"/>
    </location>
</feature>
<keyword evidence="3" id="KW-1185">Reference proteome</keyword>
<comment type="caution">
    <text evidence="2">The sequence shown here is derived from an EMBL/GenBank/DDBJ whole genome shotgun (WGS) entry which is preliminary data.</text>
</comment>
<sequence>MAEQLTGDDFNKLFRYFTSTAFRLEVQPVYDVTEERQSISEFLAGEPRPVTEFPFYAAWLDQIRSVTAEGRRVERVRVLSEPPTDYQRWEMWSGQYNIAAGEAIRYMSHGRARKIGLPIDNDWWLFDSQRLAVMRFGDQGEPLGGEIVTDPTIVSQHIDWWNLAVRHSSPDADVAQLASEST</sequence>
<protein>
    <recommendedName>
        <fullName evidence="1">DUF6879 domain-containing protein</fullName>
    </recommendedName>
</protein>
<dbReference type="Proteomes" id="UP000471364">
    <property type="component" value="Unassembled WGS sequence"/>
</dbReference>